<protein>
    <submittedName>
        <fullName evidence="1">24261_t:CDS:1</fullName>
    </submittedName>
</protein>
<organism evidence="1 2">
    <name type="scientific">Gigaspora margarita</name>
    <dbReference type="NCBI Taxonomy" id="4874"/>
    <lineage>
        <taxon>Eukaryota</taxon>
        <taxon>Fungi</taxon>
        <taxon>Fungi incertae sedis</taxon>
        <taxon>Mucoromycota</taxon>
        <taxon>Glomeromycotina</taxon>
        <taxon>Glomeromycetes</taxon>
        <taxon>Diversisporales</taxon>
        <taxon>Gigasporaceae</taxon>
        <taxon>Gigaspora</taxon>
    </lineage>
</organism>
<keyword evidence="2" id="KW-1185">Reference proteome</keyword>
<dbReference type="Proteomes" id="UP000789901">
    <property type="component" value="Unassembled WGS sequence"/>
</dbReference>
<accession>A0ABN7V909</accession>
<reference evidence="1 2" key="1">
    <citation type="submission" date="2021-06" db="EMBL/GenBank/DDBJ databases">
        <authorList>
            <person name="Kallberg Y."/>
            <person name="Tangrot J."/>
            <person name="Rosling A."/>
        </authorList>
    </citation>
    <scope>NUCLEOTIDE SEQUENCE [LARGE SCALE GENOMIC DNA]</scope>
    <source>
        <strain evidence="1 2">120-4 pot B 10/14</strain>
    </source>
</reference>
<gene>
    <name evidence="1" type="ORF">GMARGA_LOCUS15493</name>
</gene>
<proteinExistence type="predicted"/>
<comment type="caution">
    <text evidence="1">The sequence shown here is derived from an EMBL/GenBank/DDBJ whole genome shotgun (WGS) entry which is preliminary data.</text>
</comment>
<dbReference type="EMBL" id="CAJVQB010010689">
    <property type="protein sequence ID" value="CAG8742090.1"/>
    <property type="molecule type" value="Genomic_DNA"/>
</dbReference>
<evidence type="ECO:0000313" key="2">
    <source>
        <dbReference type="Proteomes" id="UP000789901"/>
    </source>
</evidence>
<evidence type="ECO:0000313" key="1">
    <source>
        <dbReference type="EMBL" id="CAG8742090.1"/>
    </source>
</evidence>
<name>A0ABN7V909_GIGMA</name>
<feature type="non-terminal residue" evidence="1">
    <location>
        <position position="1"/>
    </location>
</feature>
<sequence length="92" mass="10149">IGLTEAPIMRDYEGGSIAICFYQYCGYCGRVGPDVPVEKSELHLPIFWISMSWTSRMTSSVVPPALKLWPATSSAGIYKLSYVGLMVNGRVK</sequence>